<evidence type="ECO:0000256" key="3">
    <source>
        <dbReference type="ARBA" id="ARBA00022679"/>
    </source>
</evidence>
<dbReference type="Proteomes" id="UP000184052">
    <property type="component" value="Unassembled WGS sequence"/>
</dbReference>
<keyword evidence="4 10" id="KW-0812">Transmembrane</keyword>
<dbReference type="HAMAP" id="MF_01043">
    <property type="entry name" value="PlsY"/>
    <property type="match status" value="1"/>
</dbReference>
<sequence length="197" mass="20919">MNLFLACLAGYCLGNFSSAIIIGKVFLNKDVRDYGSGNAGATNAVRAFGAKIGLVVFLLDVLKGVIAVVIGKYLDPIWGQYFAGIFVIMGHNWPAALKFKGGKGIATSIGVMLPINPLVALICVVVGVALIVLTRIVSIGSISGVVLAPVIVLAFVRPMDTKLLGLTCVLSAMAIFRHRSNISRLLKGEENKFKKKD</sequence>
<dbReference type="Pfam" id="PF02660">
    <property type="entry name" value="G3P_acyltransf"/>
    <property type="match status" value="1"/>
</dbReference>
<keyword evidence="3 10" id="KW-0808">Transferase</keyword>
<evidence type="ECO:0000256" key="8">
    <source>
        <dbReference type="ARBA" id="ARBA00023209"/>
    </source>
</evidence>
<keyword evidence="2 10" id="KW-0444">Lipid biosynthesis</keyword>
<dbReference type="SMART" id="SM01207">
    <property type="entry name" value="G3P_acyltransf"/>
    <property type="match status" value="1"/>
</dbReference>
<evidence type="ECO:0000256" key="10">
    <source>
        <dbReference type="HAMAP-Rule" id="MF_01043"/>
    </source>
</evidence>
<dbReference type="PANTHER" id="PTHR30309">
    <property type="entry name" value="INNER MEMBRANE PROTEIN YGIH"/>
    <property type="match status" value="1"/>
</dbReference>
<evidence type="ECO:0000256" key="1">
    <source>
        <dbReference type="ARBA" id="ARBA00022475"/>
    </source>
</evidence>
<evidence type="ECO:0000256" key="4">
    <source>
        <dbReference type="ARBA" id="ARBA00022692"/>
    </source>
</evidence>
<dbReference type="GO" id="GO:0008654">
    <property type="term" value="P:phospholipid biosynthetic process"/>
    <property type="evidence" value="ECO:0007669"/>
    <property type="project" value="UniProtKB-UniRule"/>
</dbReference>
<gene>
    <name evidence="10" type="primary">plsY</name>
    <name evidence="11" type="ORF">SAMN02745751_00949</name>
</gene>
<evidence type="ECO:0000256" key="2">
    <source>
        <dbReference type="ARBA" id="ARBA00022516"/>
    </source>
</evidence>
<comment type="similarity">
    <text evidence="10">Belongs to the PlsY family.</text>
</comment>
<comment type="subcellular location">
    <subcellularLocation>
        <location evidence="10">Cell membrane</location>
        <topology evidence="10">Multi-pass membrane protein</topology>
    </subcellularLocation>
</comment>
<evidence type="ECO:0000313" key="11">
    <source>
        <dbReference type="EMBL" id="SHI73634.1"/>
    </source>
</evidence>
<keyword evidence="8 10" id="KW-0594">Phospholipid biosynthesis</keyword>
<feature type="transmembrane region" description="Helical" evidence="10">
    <location>
        <begin position="136"/>
        <end position="156"/>
    </location>
</feature>
<keyword evidence="9 10" id="KW-1208">Phospholipid metabolism</keyword>
<keyword evidence="6 10" id="KW-0443">Lipid metabolism</keyword>
<dbReference type="EC" id="2.3.1.275" evidence="10"/>
<dbReference type="NCBIfam" id="TIGR00023">
    <property type="entry name" value="glycerol-3-phosphate 1-O-acyltransferase PlsY"/>
    <property type="match status" value="1"/>
</dbReference>
<keyword evidence="12" id="KW-1185">Reference proteome</keyword>
<comment type="subunit">
    <text evidence="10">Probably interacts with PlsX.</text>
</comment>
<feature type="transmembrane region" description="Helical" evidence="10">
    <location>
        <begin position="78"/>
        <end position="97"/>
    </location>
</feature>
<evidence type="ECO:0000313" key="12">
    <source>
        <dbReference type="Proteomes" id="UP000184052"/>
    </source>
</evidence>
<dbReference type="UniPathway" id="UPA00085"/>
<evidence type="ECO:0000256" key="5">
    <source>
        <dbReference type="ARBA" id="ARBA00022989"/>
    </source>
</evidence>
<keyword evidence="5 10" id="KW-1133">Transmembrane helix</keyword>
<dbReference type="EMBL" id="FQZL01000006">
    <property type="protein sequence ID" value="SHI73634.1"/>
    <property type="molecule type" value="Genomic_DNA"/>
</dbReference>
<keyword evidence="7 10" id="KW-0472">Membrane</keyword>
<dbReference type="GO" id="GO:0043772">
    <property type="term" value="F:acyl-phosphate glycerol-3-phosphate acyltransferase activity"/>
    <property type="evidence" value="ECO:0007669"/>
    <property type="project" value="UniProtKB-UniRule"/>
</dbReference>
<evidence type="ECO:0000256" key="6">
    <source>
        <dbReference type="ARBA" id="ARBA00023098"/>
    </source>
</evidence>
<organism evidence="11 12">
    <name type="scientific">Dethiosulfatibacter aminovorans DSM 17477</name>
    <dbReference type="NCBI Taxonomy" id="1121476"/>
    <lineage>
        <taxon>Bacteria</taxon>
        <taxon>Bacillati</taxon>
        <taxon>Bacillota</taxon>
        <taxon>Tissierellia</taxon>
        <taxon>Dethiosulfatibacter</taxon>
    </lineage>
</organism>
<comment type="caution">
    <text evidence="10">Lacks conserved residue(s) required for the propagation of feature annotation.</text>
</comment>
<accession>A0A1M6DK00</accession>
<dbReference type="STRING" id="1121476.SAMN02745751_00949"/>
<dbReference type="PANTHER" id="PTHR30309:SF0">
    <property type="entry name" value="GLYCEROL-3-PHOSPHATE ACYLTRANSFERASE-RELATED"/>
    <property type="match status" value="1"/>
</dbReference>
<evidence type="ECO:0000256" key="7">
    <source>
        <dbReference type="ARBA" id="ARBA00023136"/>
    </source>
</evidence>
<name>A0A1M6DK00_9FIRM</name>
<reference evidence="11 12" key="1">
    <citation type="submission" date="2016-11" db="EMBL/GenBank/DDBJ databases">
        <authorList>
            <person name="Jaros S."/>
            <person name="Januszkiewicz K."/>
            <person name="Wedrychowicz H."/>
        </authorList>
    </citation>
    <scope>NUCLEOTIDE SEQUENCE [LARGE SCALE GENOMIC DNA]</scope>
    <source>
        <strain evidence="11 12">DSM 17477</strain>
    </source>
</reference>
<evidence type="ECO:0000256" key="9">
    <source>
        <dbReference type="ARBA" id="ARBA00023264"/>
    </source>
</evidence>
<dbReference type="GO" id="GO:0005886">
    <property type="term" value="C:plasma membrane"/>
    <property type="evidence" value="ECO:0007669"/>
    <property type="project" value="UniProtKB-SubCell"/>
</dbReference>
<comment type="function">
    <text evidence="10">Catalyzes the transfer of an acyl group from acyl-phosphate (acyl-PO(4)) to glycerol-3-phosphate (G3P) to form lysophosphatidic acid (LPA). This enzyme utilizes acyl-phosphate as fatty acyl donor, but not acyl-CoA or acyl-ACP.</text>
</comment>
<comment type="catalytic activity">
    <reaction evidence="10">
        <text>an acyl phosphate + sn-glycerol 3-phosphate = a 1-acyl-sn-glycero-3-phosphate + phosphate</text>
        <dbReference type="Rhea" id="RHEA:34075"/>
        <dbReference type="ChEBI" id="CHEBI:43474"/>
        <dbReference type="ChEBI" id="CHEBI:57597"/>
        <dbReference type="ChEBI" id="CHEBI:57970"/>
        <dbReference type="ChEBI" id="CHEBI:59918"/>
        <dbReference type="EC" id="2.3.1.275"/>
    </reaction>
</comment>
<proteinExistence type="inferred from homology"/>
<dbReference type="OrthoDB" id="9777124at2"/>
<dbReference type="InterPro" id="IPR003811">
    <property type="entry name" value="G3P_acylTferase_PlsY"/>
</dbReference>
<keyword evidence="1 10" id="KW-1003">Cell membrane</keyword>
<dbReference type="RefSeq" id="WP_073047934.1">
    <property type="nucleotide sequence ID" value="NZ_FQZL01000006.1"/>
</dbReference>
<comment type="pathway">
    <text evidence="10">Lipid metabolism; phospholipid metabolism.</text>
</comment>
<feature type="transmembrane region" description="Helical" evidence="10">
    <location>
        <begin position="109"/>
        <end position="130"/>
    </location>
</feature>
<keyword evidence="11" id="KW-0012">Acyltransferase</keyword>
<protein>
    <recommendedName>
        <fullName evidence="10">Glycerol-3-phosphate acyltransferase</fullName>
    </recommendedName>
    <alternativeName>
        <fullName evidence="10">Acyl-PO4 G3P acyltransferase</fullName>
    </alternativeName>
    <alternativeName>
        <fullName evidence="10">Acyl-phosphate--glycerol-3-phosphate acyltransferase</fullName>
    </alternativeName>
    <alternativeName>
        <fullName evidence="10">G3P acyltransferase</fullName>
        <shortName evidence="10">GPAT</shortName>
        <ecNumber evidence="10">2.3.1.275</ecNumber>
    </alternativeName>
    <alternativeName>
        <fullName evidence="10">Lysophosphatidic acid synthase</fullName>
        <shortName evidence="10">LPA synthase</shortName>
    </alternativeName>
</protein>
<dbReference type="AlphaFoldDB" id="A0A1M6DK00"/>